<dbReference type="PANTHER" id="PTHR45630:SF8">
    <property type="entry name" value="CATION-TRANSPORTING ATPASE"/>
    <property type="match status" value="1"/>
</dbReference>
<dbReference type="InterPro" id="IPR018303">
    <property type="entry name" value="ATPase_P-typ_P_site"/>
</dbReference>
<dbReference type="InterPro" id="IPR044492">
    <property type="entry name" value="P_typ_ATPase_HD_dom"/>
</dbReference>
<dbReference type="SFLD" id="SFLDF00027">
    <property type="entry name" value="p-type_atpase"/>
    <property type="match status" value="1"/>
</dbReference>
<feature type="transmembrane region" description="Helical" evidence="13">
    <location>
        <begin position="1036"/>
        <end position="1061"/>
    </location>
</feature>
<feature type="domain" description="P-type ATPase A" evidence="15">
    <location>
        <begin position="811"/>
        <end position="877"/>
    </location>
</feature>
<evidence type="ECO:0000256" key="8">
    <source>
        <dbReference type="ARBA" id="ARBA00022842"/>
    </source>
</evidence>
<dbReference type="PANTHER" id="PTHR45630">
    <property type="entry name" value="CATION-TRANSPORTING ATPASE-RELATED"/>
    <property type="match status" value="1"/>
</dbReference>
<evidence type="ECO:0000256" key="1">
    <source>
        <dbReference type="ARBA" id="ARBA00004141"/>
    </source>
</evidence>
<dbReference type="InterPro" id="IPR001757">
    <property type="entry name" value="P_typ_ATPase"/>
</dbReference>
<dbReference type="InterPro" id="IPR023214">
    <property type="entry name" value="HAD_sf"/>
</dbReference>
<evidence type="ECO:0000256" key="2">
    <source>
        <dbReference type="ARBA" id="ARBA00006000"/>
    </source>
</evidence>
<evidence type="ECO:0000256" key="10">
    <source>
        <dbReference type="ARBA" id="ARBA00022989"/>
    </source>
</evidence>
<evidence type="ECO:0000259" key="15">
    <source>
        <dbReference type="Pfam" id="PF00122"/>
    </source>
</evidence>
<dbReference type="Gene3D" id="3.40.1110.10">
    <property type="entry name" value="Calcium-transporting ATPase, cytoplasmic domain N"/>
    <property type="match status" value="2"/>
</dbReference>
<name>A0ABR4N710_9FUNG</name>
<dbReference type="PROSITE" id="PS00154">
    <property type="entry name" value="ATPASE_E1_E2"/>
    <property type="match status" value="1"/>
</dbReference>
<evidence type="ECO:0000256" key="11">
    <source>
        <dbReference type="ARBA" id="ARBA00023136"/>
    </source>
</evidence>
<dbReference type="InterPro" id="IPR047819">
    <property type="entry name" value="P5A-ATPase_N"/>
</dbReference>
<feature type="transmembrane region" description="Helical" evidence="13">
    <location>
        <begin position="1010"/>
        <end position="1030"/>
    </location>
</feature>
<evidence type="ECO:0000256" key="5">
    <source>
        <dbReference type="ARBA" id="ARBA00022723"/>
    </source>
</evidence>
<dbReference type="SUPFAM" id="SSF48452">
    <property type="entry name" value="TPR-like"/>
    <property type="match status" value="1"/>
</dbReference>
<dbReference type="NCBIfam" id="TIGR01657">
    <property type="entry name" value="P-ATPase-V"/>
    <property type="match status" value="1"/>
</dbReference>
<dbReference type="Pfam" id="PF12409">
    <property type="entry name" value="P5-ATPase"/>
    <property type="match status" value="1"/>
</dbReference>
<feature type="compositionally biased region" description="Pro residues" evidence="14">
    <location>
        <begin position="464"/>
        <end position="473"/>
    </location>
</feature>
<evidence type="ECO:0000256" key="13">
    <source>
        <dbReference type="RuleBase" id="RU362082"/>
    </source>
</evidence>
<feature type="transmembrane region" description="Helical" evidence="13">
    <location>
        <begin position="1932"/>
        <end position="1953"/>
    </location>
</feature>
<evidence type="ECO:0000256" key="4">
    <source>
        <dbReference type="ARBA" id="ARBA00022692"/>
    </source>
</evidence>
<feature type="transmembrane region" description="Helical" evidence="13">
    <location>
        <begin position="1725"/>
        <end position="1747"/>
    </location>
</feature>
<keyword evidence="9 13" id="KW-1278">Translocase</keyword>
<keyword evidence="11 13" id="KW-0472">Membrane</keyword>
<evidence type="ECO:0000313" key="18">
    <source>
        <dbReference type="Proteomes" id="UP001527925"/>
    </source>
</evidence>
<dbReference type="InterPro" id="IPR006544">
    <property type="entry name" value="P-type_TPase_V"/>
</dbReference>
<gene>
    <name evidence="17" type="ORF">HK105_205150</name>
</gene>
<dbReference type="SFLD" id="SFLDG00002">
    <property type="entry name" value="C1.7:_P-type_atpase_like"/>
    <property type="match status" value="1"/>
</dbReference>
<dbReference type="EC" id="7.2.2.-" evidence="13"/>
<dbReference type="PROSITE" id="PS01229">
    <property type="entry name" value="COF_2"/>
    <property type="match status" value="1"/>
</dbReference>
<feature type="transmembrane region" description="Helical" evidence="13">
    <location>
        <begin position="1767"/>
        <end position="1790"/>
    </location>
</feature>
<feature type="compositionally biased region" description="Low complexity" evidence="14">
    <location>
        <begin position="453"/>
        <end position="463"/>
    </location>
</feature>
<dbReference type="InterPro" id="IPR036412">
    <property type="entry name" value="HAD-like_sf"/>
</dbReference>
<evidence type="ECO:0000259" key="16">
    <source>
        <dbReference type="Pfam" id="PF12409"/>
    </source>
</evidence>
<dbReference type="InterPro" id="IPR059000">
    <property type="entry name" value="ATPase_P-type_domA"/>
</dbReference>
<dbReference type="SUPFAM" id="SSF81665">
    <property type="entry name" value="Calcium ATPase, transmembrane domain M"/>
    <property type="match status" value="1"/>
</dbReference>
<dbReference type="SUPFAM" id="SSF56784">
    <property type="entry name" value="HAD-like"/>
    <property type="match status" value="1"/>
</dbReference>
<keyword evidence="18" id="KW-1185">Reference proteome</keyword>
<comment type="similarity">
    <text evidence="2 13">Belongs to the cation transport ATPase (P-type) (TC 3.A.3) family. Type V subfamily.</text>
</comment>
<dbReference type="InterPro" id="IPR008250">
    <property type="entry name" value="ATPase_P-typ_transduc_dom_A_sf"/>
</dbReference>
<dbReference type="Gene3D" id="3.40.50.1000">
    <property type="entry name" value="HAD superfamily/HAD-like"/>
    <property type="match status" value="2"/>
</dbReference>
<keyword evidence="8 13" id="KW-0460">Magnesium</keyword>
<evidence type="ECO:0000256" key="14">
    <source>
        <dbReference type="SAM" id="MobiDB-lite"/>
    </source>
</evidence>
<dbReference type="Gene3D" id="1.25.40.10">
    <property type="entry name" value="Tetratricopeptide repeat domain"/>
    <property type="match status" value="1"/>
</dbReference>
<keyword evidence="4 13" id="KW-0812">Transmembrane</keyword>
<dbReference type="EMBL" id="JADGIZ020000025">
    <property type="protein sequence ID" value="KAL2915285.1"/>
    <property type="molecule type" value="Genomic_DNA"/>
</dbReference>
<dbReference type="InterPro" id="IPR023298">
    <property type="entry name" value="ATPase_P-typ_TM_dom_sf"/>
</dbReference>
<comment type="catalytic activity">
    <reaction evidence="12 13">
        <text>ATP + H2O = ADP + phosphate + H(+)</text>
        <dbReference type="Rhea" id="RHEA:13065"/>
        <dbReference type="ChEBI" id="CHEBI:15377"/>
        <dbReference type="ChEBI" id="CHEBI:15378"/>
        <dbReference type="ChEBI" id="CHEBI:30616"/>
        <dbReference type="ChEBI" id="CHEBI:43474"/>
        <dbReference type="ChEBI" id="CHEBI:456216"/>
    </reaction>
</comment>
<feature type="transmembrane region" description="Helical" evidence="13">
    <location>
        <begin position="773"/>
        <end position="793"/>
    </location>
</feature>
<feature type="transmembrane region" description="Helical" evidence="13">
    <location>
        <begin position="1687"/>
        <end position="1704"/>
    </location>
</feature>
<dbReference type="SUPFAM" id="SSF81660">
    <property type="entry name" value="Metal cation-transporting ATPase, ATP-binding domain N"/>
    <property type="match status" value="1"/>
</dbReference>
<feature type="transmembrane region" description="Helical" evidence="13">
    <location>
        <begin position="1802"/>
        <end position="1821"/>
    </location>
</feature>
<evidence type="ECO:0000256" key="3">
    <source>
        <dbReference type="ARBA" id="ARBA00022553"/>
    </source>
</evidence>
<dbReference type="Pfam" id="PF00122">
    <property type="entry name" value="E1-E2_ATPase"/>
    <property type="match status" value="1"/>
</dbReference>
<feature type="domain" description="P5B-type ATPase N-terminal" evidence="16">
    <location>
        <begin position="574"/>
        <end position="692"/>
    </location>
</feature>
<reference evidence="17 18" key="1">
    <citation type="submission" date="2023-09" db="EMBL/GenBank/DDBJ databases">
        <title>Pangenome analysis of Batrachochytrium dendrobatidis and related Chytrids.</title>
        <authorList>
            <person name="Yacoub M.N."/>
            <person name="Stajich J.E."/>
            <person name="James T.Y."/>
        </authorList>
    </citation>
    <scope>NUCLEOTIDE SEQUENCE [LARGE SCALE GENOMIC DNA]</scope>
    <source>
        <strain evidence="17 18">JEL0888</strain>
    </source>
</reference>
<evidence type="ECO:0000256" key="12">
    <source>
        <dbReference type="ARBA" id="ARBA00049360"/>
    </source>
</evidence>
<keyword evidence="6 13" id="KW-0547">Nucleotide-binding</keyword>
<dbReference type="Gene3D" id="2.70.150.10">
    <property type="entry name" value="Calcium-transporting ATPase, cytoplasmic transduction domain A"/>
    <property type="match status" value="2"/>
</dbReference>
<feature type="transmembrane region" description="Helical" evidence="13">
    <location>
        <begin position="1649"/>
        <end position="1667"/>
    </location>
</feature>
<organism evidence="17 18">
    <name type="scientific">Polyrhizophydium stewartii</name>
    <dbReference type="NCBI Taxonomy" id="2732419"/>
    <lineage>
        <taxon>Eukaryota</taxon>
        <taxon>Fungi</taxon>
        <taxon>Fungi incertae sedis</taxon>
        <taxon>Chytridiomycota</taxon>
        <taxon>Chytridiomycota incertae sedis</taxon>
        <taxon>Chytridiomycetes</taxon>
        <taxon>Rhizophydiales</taxon>
        <taxon>Rhizophydiales incertae sedis</taxon>
        <taxon>Polyrhizophydium</taxon>
    </lineage>
</organism>
<evidence type="ECO:0000313" key="17">
    <source>
        <dbReference type="EMBL" id="KAL2915285.1"/>
    </source>
</evidence>
<dbReference type="NCBIfam" id="TIGR01494">
    <property type="entry name" value="ATPase_P-type"/>
    <property type="match status" value="1"/>
</dbReference>
<keyword evidence="5 13" id="KW-0479">Metal-binding</keyword>
<feature type="transmembrane region" description="Helical" evidence="13">
    <location>
        <begin position="591"/>
        <end position="612"/>
    </location>
</feature>
<dbReference type="Proteomes" id="UP001527925">
    <property type="component" value="Unassembled WGS sequence"/>
</dbReference>
<feature type="region of interest" description="Disordered" evidence="14">
    <location>
        <begin position="453"/>
        <end position="475"/>
    </location>
</feature>
<comment type="subcellular location">
    <subcellularLocation>
        <location evidence="1 13">Membrane</location>
        <topology evidence="1 13">Multi-pass membrane protein</topology>
    </subcellularLocation>
</comment>
<dbReference type="SFLD" id="SFLDS00003">
    <property type="entry name" value="Haloacid_Dehalogenase"/>
    <property type="match status" value="1"/>
</dbReference>
<protein>
    <recommendedName>
        <fullName evidence="13">Cation-transporting ATPase</fullName>
        <ecNumber evidence="13">7.2.2.-</ecNumber>
    </recommendedName>
</protein>
<sequence>MGRIYVKTHRYKDAVAAFEEKLPFAPDNSVERAWLLHDLGRCFLELKQYERAAELGEVSLQVSDALEDRRWGLNGRVLVAQAQAQLKQHKLAIESYASALALADALGDEPASHAIGKVLADLRRQHVEDAAGPAVGVSAVSGLDELLGADGELDDAGVGSSSSASALTVAGSGGGVVAMQPNMGALIAETQSVAQYVGALTSEAPTALSASSSVPALIDQINGAFERQHAINQAQHMLTSRNYMMGVYNFAKNVQLQRARSKALVRKGTKEIAHLNGVIVTLRQELTSLNLDVEEQRLESIRISRELEQTQALLDHTIAEHDRELATHRNMIESQGSMLHRLVRQRARQDLMMDGAIALVALVISRTRLVKDTIGMMVNTTMRPSARRTRFRQLLNVLAFVAILVRLRELLIAMGLHSSTASLWQTIAALVVPGAAGDQGAQAAVPGGAAPAVAKSSASSAPSTRPPMPPMPPAVRKMRSAQLLPPGAAPARPAAAAAAPTAPARAAELTALAGETLAEAAQSIQSALVAAAQPLRPLLSSPASTYGALPPTSARAAYQPLSDGVFKQEVQVDEDLSFVAAGRIATPLSTAVYRLLCILSGGAFYLLCRWNIRLEVLTRTRRCPMHQATHVHIVNHWGEQSLEPVRSAAFAGRLSDAFPQLFDTSTPGIHPPIDTPLASLDFFEYRYFKFILEPISARFVPNYIWRDPRWQSVAYVVSHRDSDSGLARKHTIFGLNAVDIQEKSTLRLLVDEVLHPFFVFQIASIILWSLDSYYYYATCIFIISTTSAIATLIETKTTLRRIRELSKFTCQVRYWRNGAWSYGRSEELVPGDLVELESGLVPIVPCDAILLQGDCIVNESMLTGESLPVSKSPATDVDLASIDFEEEEPSSSSRMSRFFLFSGTEIIRVRAGSKLPPLLTPSATPVTAPPPLPTPSAYISNAEQAFASDDNASSSHESVGHTPLDPLVSPRGAIALVVRTGFNTTKGSLVRSILFPRPNKFKFYQDSFRFIGVLALISCLGFLASLYFFIQLGMSWGTILVRALDLITIVVPPALPATLAIGTSFAISRLRQGDIFCTSPPRVNICGKINVMCFDKTGTLTQEGLDVLGIRFTVPRTSKTDTPTSDDATLRTPLRFSRLYRNIDALMPRSVVNHQIDFSAKPTGPISPRGSLSATHSSLGNLSGASIFLAREGGHPNAESDYPYPLIICAMATCHSIKVVHGSLVGDPLDLRMFDFTGWNLEEDVGAQAMANTSFSRRRSSRHASSMVVRPPWAPDFDTVVNGARNGMRFSHDEVFTELGVVRAFEFVSSLRRMSVIVRRMRYSHNMFTAAAYDPLGGGTPFASRDLEVFVKGAPEAIRLICAPESLPVDFDDQLRDYTHHGYRVIACAWRKLDGVSWSAAMKMKRHTVESDLQFLGFIVFENKLKSGTTPVVQTLYNARIRQIMCTGDSLLTSISVSRECGLVDPARKVFVPRFVEGEAHEETAKIVWEDVDGSGAMLDNATLKPLSVAPTAPHSPTPAPATIAIPRFFRARSTASQESPCNYELAITGDVFQWMLDFAPDETFERMLIKCQVFSRMSPDQKHFLVENLQRLGYCVGFCGDGTNDCGALKAADTGLSLSEAEASVAAPFTSKSKDLDCVLRIIREGRVALVTSFSCFKYMALYSLIQFTSVSLLYSLGQNIGDFQFMYIDLALIIPIAVFMGRTGPHPSIDRKRPTASLVSKKVLTSLVGQVVLQVAFQFAVFFWVRLQPWYHEGRGDMDNQEYESFENTAIFLVSCFQYIIVAVVFTVGPPYQEPVWKNIPYVSTLLFLTVLTLFISLAPTEWMISTLGLLPMPFEGRVFVVGLSAVNFVLSWLLERWVFPHLARFGARALDFVSFKVSRDSSGVSGADETLREIKRRKWRQRGKLYKIIEQEFESFAALKLMPLEGYPIAFMTLCALTFGAVVVINKMLYDPDVRVRFGRKDRSWSERLEAFERTGSPAAARR</sequence>
<dbReference type="PRINTS" id="PR00119">
    <property type="entry name" value="CATATPASE"/>
</dbReference>
<accession>A0ABR4N710</accession>
<feature type="transmembrane region" description="Helical" evidence="13">
    <location>
        <begin position="748"/>
        <end position="767"/>
    </location>
</feature>
<dbReference type="Gene3D" id="1.20.1110.10">
    <property type="entry name" value="Calcium-transporting ATPase, transmembrane domain"/>
    <property type="match status" value="1"/>
</dbReference>
<dbReference type="SUPFAM" id="SSF81653">
    <property type="entry name" value="Calcium ATPase, transduction domain A"/>
    <property type="match status" value="1"/>
</dbReference>
<evidence type="ECO:0000256" key="9">
    <source>
        <dbReference type="ARBA" id="ARBA00022967"/>
    </source>
</evidence>
<dbReference type="InterPro" id="IPR023299">
    <property type="entry name" value="ATPase_P-typ_cyto_dom_N"/>
</dbReference>
<comment type="caution">
    <text evidence="17">The sequence shown here is derived from an EMBL/GenBank/DDBJ whole genome shotgun (WGS) entry which is preliminary data.</text>
</comment>
<evidence type="ECO:0000256" key="6">
    <source>
        <dbReference type="ARBA" id="ARBA00022741"/>
    </source>
</evidence>
<proteinExistence type="inferred from homology"/>
<keyword evidence="7 13" id="KW-0067">ATP-binding</keyword>
<dbReference type="InterPro" id="IPR011990">
    <property type="entry name" value="TPR-like_helical_dom_sf"/>
</dbReference>
<keyword evidence="10 13" id="KW-1133">Transmembrane helix</keyword>
<evidence type="ECO:0000256" key="7">
    <source>
        <dbReference type="ARBA" id="ARBA00022840"/>
    </source>
</evidence>
<keyword evidence="3" id="KW-0597">Phosphoprotein</keyword>